<feature type="binding site" evidence="9">
    <location>
        <position position="66"/>
    </location>
    <ligand>
        <name>Zn(2+)</name>
        <dbReference type="ChEBI" id="CHEBI:29105"/>
        <label>1</label>
    </ligand>
</feature>
<feature type="binding site" evidence="9">
    <location>
        <position position="143"/>
    </location>
    <ligand>
        <name>Zn(2+)</name>
        <dbReference type="ChEBI" id="CHEBI:29105"/>
        <label>2</label>
    </ligand>
</feature>
<comment type="catalytic activity">
    <reaction evidence="9">
        <text>Endonucleolytic cleavage to 5'-phosphooligonucleotide end-products.</text>
        <dbReference type="EC" id="3.1.21.2"/>
    </reaction>
</comment>
<feature type="binding site" evidence="9">
    <location>
        <position position="214"/>
    </location>
    <ligand>
        <name>Zn(2+)</name>
        <dbReference type="ChEBI" id="CHEBI:29105"/>
        <label>2</label>
    </ligand>
</feature>
<evidence type="ECO:0000256" key="8">
    <source>
        <dbReference type="ARBA" id="ARBA00023204"/>
    </source>
</evidence>
<keyword evidence="7 9" id="KW-0862">Zinc</keyword>
<evidence type="ECO:0000256" key="7">
    <source>
        <dbReference type="ARBA" id="ARBA00022833"/>
    </source>
</evidence>
<dbReference type="InterPro" id="IPR013022">
    <property type="entry name" value="Xyl_isomerase-like_TIM-brl"/>
</dbReference>
<dbReference type="EC" id="3.1.21.2" evidence="9"/>
<dbReference type="Proteomes" id="UP000199053">
    <property type="component" value="Unassembled WGS sequence"/>
</dbReference>
<dbReference type="SMART" id="SM00518">
    <property type="entry name" value="AP2Ec"/>
    <property type="match status" value="1"/>
</dbReference>
<organism evidence="11 12">
    <name type="scientific">Maridesulfovibrio ferrireducens</name>
    <dbReference type="NCBI Taxonomy" id="246191"/>
    <lineage>
        <taxon>Bacteria</taxon>
        <taxon>Pseudomonadati</taxon>
        <taxon>Thermodesulfobacteriota</taxon>
        <taxon>Desulfovibrionia</taxon>
        <taxon>Desulfovibrionales</taxon>
        <taxon>Desulfovibrionaceae</taxon>
        <taxon>Maridesulfovibrio</taxon>
    </lineage>
</organism>
<dbReference type="GO" id="GO:0006284">
    <property type="term" value="P:base-excision repair"/>
    <property type="evidence" value="ECO:0007669"/>
    <property type="project" value="TreeGrafter"/>
</dbReference>
<evidence type="ECO:0000313" key="12">
    <source>
        <dbReference type="Proteomes" id="UP000199053"/>
    </source>
</evidence>
<evidence type="ECO:0000259" key="10">
    <source>
        <dbReference type="Pfam" id="PF01261"/>
    </source>
</evidence>
<evidence type="ECO:0000256" key="3">
    <source>
        <dbReference type="ARBA" id="ARBA00022723"/>
    </source>
</evidence>
<dbReference type="InterPro" id="IPR001719">
    <property type="entry name" value="AP_endonuc_2"/>
</dbReference>
<dbReference type="Gene3D" id="3.20.20.150">
    <property type="entry name" value="Divalent-metal-dependent TIM barrel enzymes"/>
    <property type="match status" value="1"/>
</dbReference>
<dbReference type="PANTHER" id="PTHR21445">
    <property type="entry name" value="ENDONUCLEASE IV ENDODEOXYRIBONUCLEASE IV"/>
    <property type="match status" value="1"/>
</dbReference>
<dbReference type="Pfam" id="PF01261">
    <property type="entry name" value="AP_endonuc_2"/>
    <property type="match status" value="1"/>
</dbReference>
<dbReference type="OrthoDB" id="9805666at2"/>
<keyword evidence="2 9" id="KW-0540">Nuclease</keyword>
<dbReference type="GO" id="GO:0008270">
    <property type="term" value="F:zinc ion binding"/>
    <property type="evidence" value="ECO:0007669"/>
    <property type="project" value="UniProtKB-UniRule"/>
</dbReference>
<evidence type="ECO:0000256" key="6">
    <source>
        <dbReference type="ARBA" id="ARBA00022801"/>
    </source>
</evidence>
<dbReference type="InterPro" id="IPR036237">
    <property type="entry name" value="Xyl_isomerase-like_sf"/>
</dbReference>
<dbReference type="AlphaFoldDB" id="A0A1G9J2G9"/>
<feature type="binding site" evidence="9">
    <location>
        <position position="259"/>
    </location>
    <ligand>
        <name>Zn(2+)</name>
        <dbReference type="ChEBI" id="CHEBI:29105"/>
        <label>2</label>
    </ligand>
</feature>
<dbReference type="InterPro" id="IPR018246">
    <property type="entry name" value="AP_endonuc_F2_Zn_BS"/>
</dbReference>
<dbReference type="PROSITE" id="PS51432">
    <property type="entry name" value="AP_NUCLEASE_F2_4"/>
    <property type="match status" value="1"/>
</dbReference>
<comment type="cofactor">
    <cofactor evidence="9">
        <name>Zn(2+)</name>
        <dbReference type="ChEBI" id="CHEBI:29105"/>
    </cofactor>
    <text evidence="9">Binds 3 Zn(2+) ions.</text>
</comment>
<dbReference type="GO" id="GO:0003906">
    <property type="term" value="F:DNA-(apurinic or apyrimidinic site) endonuclease activity"/>
    <property type="evidence" value="ECO:0007669"/>
    <property type="project" value="TreeGrafter"/>
</dbReference>
<comment type="function">
    <text evidence="9">Endonuclease IV plays a role in DNA repair. It cleaves phosphodiester bonds at apurinic or apyrimidinic (AP) sites, generating a 3'-hydroxyl group and a 5'-terminal sugar phosphate.</text>
</comment>
<dbReference type="GO" id="GO:0003677">
    <property type="term" value="F:DNA binding"/>
    <property type="evidence" value="ECO:0007669"/>
    <property type="project" value="InterPro"/>
</dbReference>
<keyword evidence="6 9" id="KW-0378">Hydrolase</keyword>
<dbReference type="SUPFAM" id="SSF51658">
    <property type="entry name" value="Xylose isomerase-like"/>
    <property type="match status" value="1"/>
</dbReference>
<reference evidence="12" key="1">
    <citation type="submission" date="2016-10" db="EMBL/GenBank/DDBJ databases">
        <authorList>
            <person name="Varghese N."/>
            <person name="Submissions S."/>
        </authorList>
    </citation>
    <scope>NUCLEOTIDE SEQUENCE [LARGE SCALE GENOMIC DNA]</scope>
    <source>
        <strain evidence="12">DSM 16995</strain>
    </source>
</reference>
<dbReference type="EMBL" id="FNGA01000004">
    <property type="protein sequence ID" value="SDL31531.1"/>
    <property type="molecule type" value="Genomic_DNA"/>
</dbReference>
<evidence type="ECO:0000256" key="4">
    <source>
        <dbReference type="ARBA" id="ARBA00022759"/>
    </source>
</evidence>
<name>A0A1G9J2G9_9BACT</name>
<keyword evidence="5 9" id="KW-0227">DNA damage</keyword>
<feature type="binding site" evidence="9">
    <location>
        <position position="229"/>
    </location>
    <ligand>
        <name>Zn(2+)</name>
        <dbReference type="ChEBI" id="CHEBI:29105"/>
        <label>3</label>
    </ligand>
</feature>
<evidence type="ECO:0000256" key="5">
    <source>
        <dbReference type="ARBA" id="ARBA00022763"/>
    </source>
</evidence>
<dbReference type="NCBIfam" id="TIGR00587">
    <property type="entry name" value="nfo"/>
    <property type="match status" value="1"/>
</dbReference>
<gene>
    <name evidence="9" type="primary">nfo</name>
    <name evidence="11" type="ORF">SAMN05660337_2612</name>
</gene>
<protein>
    <recommendedName>
        <fullName evidence="9">Probable endonuclease 4</fullName>
        <ecNumber evidence="9">3.1.21.2</ecNumber>
    </recommendedName>
    <alternativeName>
        <fullName evidence="9">Endodeoxyribonuclease IV</fullName>
    </alternativeName>
    <alternativeName>
        <fullName evidence="9">Endonuclease IV</fullName>
    </alternativeName>
</protein>
<dbReference type="GO" id="GO:0008081">
    <property type="term" value="F:phosphoric diester hydrolase activity"/>
    <property type="evidence" value="ECO:0007669"/>
    <property type="project" value="TreeGrafter"/>
</dbReference>
<evidence type="ECO:0000256" key="2">
    <source>
        <dbReference type="ARBA" id="ARBA00022722"/>
    </source>
</evidence>
<evidence type="ECO:0000256" key="9">
    <source>
        <dbReference type="HAMAP-Rule" id="MF_00152"/>
    </source>
</evidence>
<keyword evidence="8 9" id="KW-0234">DNA repair</keyword>
<dbReference type="HAMAP" id="MF_00152">
    <property type="entry name" value="Nfo"/>
    <property type="match status" value="1"/>
</dbReference>
<sequence length="284" mass="31912">MYIGAHMPITGGIDKAVDRIMSINGTALQIFTHNQRQWKVNPLENETVDAFKKRRQEWGNYPVSVHDSYLINLASPKPENALKSVKAFAQELARTERLGIEYVVTHPGSHLGSGKVEALERYVANIDLAIAMSETEEVMVLIENTAGQGTNLGSRFGELATILEDSGYTDRMGVCFDTCHAFAAGYDLRSPETYNQVFDRFDQLIGLDFIRFFHLNDCKEDLGAHKDRHENIGKGKIGIEGFRSLINDARFSTIPKVIETPKGEDINFESDRMNIDLLRSLKVE</sequence>
<proteinExistence type="inferred from homology"/>
<feature type="binding site" evidence="9">
    <location>
        <position position="227"/>
    </location>
    <ligand>
        <name>Zn(2+)</name>
        <dbReference type="ChEBI" id="CHEBI:29105"/>
        <label>3</label>
    </ligand>
</feature>
<evidence type="ECO:0000256" key="1">
    <source>
        <dbReference type="ARBA" id="ARBA00005340"/>
    </source>
</evidence>
<dbReference type="FunFam" id="3.20.20.150:FF:000001">
    <property type="entry name" value="Probable endonuclease 4"/>
    <property type="match status" value="1"/>
</dbReference>
<feature type="binding site" evidence="9">
    <location>
        <position position="180"/>
    </location>
    <ligand>
        <name>Zn(2+)</name>
        <dbReference type="ChEBI" id="CHEBI:29105"/>
        <label>3</label>
    </ligand>
</feature>
<accession>A0A1G9J2G9</accession>
<feature type="binding site" evidence="9">
    <location>
        <position position="177"/>
    </location>
    <ligand>
        <name>Zn(2+)</name>
        <dbReference type="ChEBI" id="CHEBI:29105"/>
        <label>2</label>
    </ligand>
</feature>
<keyword evidence="3 9" id="KW-0479">Metal-binding</keyword>
<comment type="similarity">
    <text evidence="1 9">Belongs to the AP endonuclease 2 family.</text>
</comment>
<dbReference type="PANTHER" id="PTHR21445:SF0">
    <property type="entry name" value="APURINIC-APYRIMIDINIC ENDONUCLEASE"/>
    <property type="match status" value="1"/>
</dbReference>
<keyword evidence="12" id="KW-1185">Reference proteome</keyword>
<dbReference type="RefSeq" id="WP_092161812.1">
    <property type="nucleotide sequence ID" value="NZ_FNGA01000004.1"/>
</dbReference>
<keyword evidence="4 9" id="KW-0255">Endonuclease</keyword>
<feature type="binding site" evidence="9">
    <location>
        <position position="106"/>
    </location>
    <ligand>
        <name>Zn(2+)</name>
        <dbReference type="ChEBI" id="CHEBI:29105"/>
        <label>1</label>
    </ligand>
</feature>
<dbReference type="CDD" id="cd00019">
    <property type="entry name" value="AP2Ec"/>
    <property type="match status" value="1"/>
</dbReference>
<dbReference type="PROSITE" id="PS00730">
    <property type="entry name" value="AP_NUCLEASE_F2_2"/>
    <property type="match status" value="1"/>
</dbReference>
<feature type="domain" description="Xylose isomerase-like TIM barrel" evidence="10">
    <location>
        <begin position="22"/>
        <end position="264"/>
    </location>
</feature>
<feature type="binding site" evidence="9">
    <location>
        <position position="143"/>
    </location>
    <ligand>
        <name>Zn(2+)</name>
        <dbReference type="ChEBI" id="CHEBI:29105"/>
        <label>1</label>
    </ligand>
</feature>
<dbReference type="STRING" id="246191.SAMN05660337_2612"/>
<dbReference type="GO" id="GO:0008833">
    <property type="term" value="F:deoxyribonuclease IV (phage-T4-induced) activity"/>
    <property type="evidence" value="ECO:0007669"/>
    <property type="project" value="UniProtKB-UniRule"/>
</dbReference>
<evidence type="ECO:0000313" key="11">
    <source>
        <dbReference type="EMBL" id="SDL31531.1"/>
    </source>
</evidence>
<dbReference type="PROSITE" id="PS00729">
    <property type="entry name" value="AP_NUCLEASE_F2_1"/>
    <property type="match status" value="1"/>
</dbReference>